<keyword evidence="3" id="KW-1185">Reference proteome</keyword>
<name>A0AAE1DWD1_9GAST</name>
<reference evidence="2" key="1">
    <citation type="journal article" date="2023" name="G3 (Bethesda)">
        <title>A reference genome for the long-term kleptoplast-retaining sea slug Elysia crispata morphotype clarki.</title>
        <authorList>
            <person name="Eastman K.E."/>
            <person name="Pendleton A.L."/>
            <person name="Shaikh M.A."/>
            <person name="Suttiyut T."/>
            <person name="Ogas R."/>
            <person name="Tomko P."/>
            <person name="Gavelis G."/>
            <person name="Widhalm J.R."/>
            <person name="Wisecaver J.H."/>
        </authorList>
    </citation>
    <scope>NUCLEOTIDE SEQUENCE</scope>
    <source>
        <strain evidence="2">ECLA1</strain>
    </source>
</reference>
<evidence type="ECO:0000256" key="1">
    <source>
        <dbReference type="SAM" id="MobiDB-lite"/>
    </source>
</evidence>
<feature type="region of interest" description="Disordered" evidence="1">
    <location>
        <begin position="1"/>
        <end position="22"/>
    </location>
</feature>
<dbReference type="EMBL" id="JAWDGP010002131">
    <property type="protein sequence ID" value="KAK3785414.1"/>
    <property type="molecule type" value="Genomic_DNA"/>
</dbReference>
<feature type="compositionally biased region" description="Polar residues" evidence="1">
    <location>
        <begin position="1"/>
        <end position="15"/>
    </location>
</feature>
<organism evidence="2 3">
    <name type="scientific">Elysia crispata</name>
    <name type="common">lettuce slug</name>
    <dbReference type="NCBI Taxonomy" id="231223"/>
    <lineage>
        <taxon>Eukaryota</taxon>
        <taxon>Metazoa</taxon>
        <taxon>Spiralia</taxon>
        <taxon>Lophotrochozoa</taxon>
        <taxon>Mollusca</taxon>
        <taxon>Gastropoda</taxon>
        <taxon>Heterobranchia</taxon>
        <taxon>Euthyneura</taxon>
        <taxon>Panpulmonata</taxon>
        <taxon>Sacoglossa</taxon>
        <taxon>Placobranchoidea</taxon>
        <taxon>Plakobranchidae</taxon>
        <taxon>Elysia</taxon>
    </lineage>
</organism>
<comment type="caution">
    <text evidence="2">The sequence shown here is derived from an EMBL/GenBank/DDBJ whole genome shotgun (WGS) entry which is preliminary data.</text>
</comment>
<evidence type="ECO:0000313" key="2">
    <source>
        <dbReference type="EMBL" id="KAK3785414.1"/>
    </source>
</evidence>
<gene>
    <name evidence="2" type="ORF">RRG08_045168</name>
</gene>
<dbReference type="AlphaFoldDB" id="A0AAE1DWD1"/>
<evidence type="ECO:0000313" key="3">
    <source>
        <dbReference type="Proteomes" id="UP001283361"/>
    </source>
</evidence>
<dbReference type="Proteomes" id="UP001283361">
    <property type="component" value="Unassembled WGS sequence"/>
</dbReference>
<accession>A0AAE1DWD1</accession>
<proteinExistence type="predicted"/>
<protein>
    <submittedName>
        <fullName evidence="2">Uncharacterized protein</fullName>
    </submittedName>
</protein>
<sequence length="73" mass="8244">MQPILQSSQGKNTIASTSSSSSWDIQQGVLMIILKVARGHQRSESSSKVILLRLKKRNTKKIGSSITERREWF</sequence>